<dbReference type="AlphaFoldDB" id="A0A0A9APS3"/>
<reference evidence="1" key="2">
    <citation type="journal article" date="2015" name="Data Brief">
        <title>Shoot transcriptome of the giant reed, Arundo donax.</title>
        <authorList>
            <person name="Barrero R.A."/>
            <person name="Guerrero F.D."/>
            <person name="Moolhuijzen P."/>
            <person name="Goolsby J.A."/>
            <person name="Tidwell J."/>
            <person name="Bellgard S.E."/>
            <person name="Bellgard M.I."/>
        </authorList>
    </citation>
    <scope>NUCLEOTIDE SEQUENCE</scope>
    <source>
        <tissue evidence="1">Shoot tissue taken approximately 20 cm above the soil surface</tissue>
    </source>
</reference>
<dbReference type="EMBL" id="GBRH01244804">
    <property type="protein sequence ID" value="JAD53091.1"/>
    <property type="molecule type" value="Transcribed_RNA"/>
</dbReference>
<protein>
    <submittedName>
        <fullName evidence="1">Uncharacterized protein</fullName>
    </submittedName>
</protein>
<evidence type="ECO:0000313" key="1">
    <source>
        <dbReference type="EMBL" id="JAD53091.1"/>
    </source>
</evidence>
<name>A0A0A9APS3_ARUDO</name>
<proteinExistence type="predicted"/>
<sequence>MPVGFLGNCSIEQFLLLWFDEKCGQNIC</sequence>
<accession>A0A0A9APS3</accession>
<organism evidence="1">
    <name type="scientific">Arundo donax</name>
    <name type="common">Giant reed</name>
    <name type="synonym">Donax arundinaceus</name>
    <dbReference type="NCBI Taxonomy" id="35708"/>
    <lineage>
        <taxon>Eukaryota</taxon>
        <taxon>Viridiplantae</taxon>
        <taxon>Streptophyta</taxon>
        <taxon>Embryophyta</taxon>
        <taxon>Tracheophyta</taxon>
        <taxon>Spermatophyta</taxon>
        <taxon>Magnoliopsida</taxon>
        <taxon>Liliopsida</taxon>
        <taxon>Poales</taxon>
        <taxon>Poaceae</taxon>
        <taxon>PACMAD clade</taxon>
        <taxon>Arundinoideae</taxon>
        <taxon>Arundineae</taxon>
        <taxon>Arundo</taxon>
    </lineage>
</organism>
<reference evidence="1" key="1">
    <citation type="submission" date="2014-09" db="EMBL/GenBank/DDBJ databases">
        <authorList>
            <person name="Magalhaes I.L.F."/>
            <person name="Oliveira U."/>
            <person name="Santos F.R."/>
            <person name="Vidigal T.H.D.A."/>
            <person name="Brescovit A.D."/>
            <person name="Santos A.J."/>
        </authorList>
    </citation>
    <scope>NUCLEOTIDE SEQUENCE</scope>
    <source>
        <tissue evidence="1">Shoot tissue taken approximately 20 cm above the soil surface</tissue>
    </source>
</reference>